<keyword evidence="4" id="KW-0472">Membrane</keyword>
<dbReference type="GO" id="GO:0052621">
    <property type="term" value="F:diguanylate cyclase activity"/>
    <property type="evidence" value="ECO:0007669"/>
    <property type="project" value="UniProtKB-EC"/>
</dbReference>
<dbReference type="SUPFAM" id="SSF55073">
    <property type="entry name" value="Nucleotide cyclase"/>
    <property type="match status" value="1"/>
</dbReference>
<dbReference type="InterPro" id="IPR029787">
    <property type="entry name" value="Nucleotide_cyclase"/>
</dbReference>
<dbReference type="FunFam" id="3.30.70.270:FF:000001">
    <property type="entry name" value="Diguanylate cyclase domain protein"/>
    <property type="match status" value="1"/>
</dbReference>
<name>W8KSY1_9GAMM</name>
<reference evidence="6 7" key="1">
    <citation type="journal article" date="2014" name="J Genomics">
        <title>Draft Genome Sequence of the Extremely Halophilic Phototrophic Purple Sulfur Bacterium Halorhodospira halochloris.</title>
        <authorList>
            <person name="Singh K.S."/>
            <person name="Kirksey J."/>
            <person name="Hoff W.D."/>
            <person name="Deole R."/>
        </authorList>
    </citation>
    <scope>NUCLEOTIDE SEQUENCE [LARGE SCALE GENOMIC DNA]</scope>
    <source>
        <strain evidence="6 7">A</strain>
    </source>
</reference>
<reference evidence="7" key="2">
    <citation type="submission" date="2014-02" db="EMBL/GenBank/DDBJ databases">
        <title>Draft Genome Sequence of extremely halophilic bacteria Halorhodospira halochloris.</title>
        <authorList>
            <person name="Singh K.S."/>
        </authorList>
    </citation>
    <scope>NUCLEOTIDE SEQUENCE [LARGE SCALE GENOMIC DNA]</scope>
    <source>
        <strain evidence="7">A</strain>
    </source>
</reference>
<dbReference type="AlphaFoldDB" id="W8KSY1"/>
<evidence type="ECO:0000313" key="7">
    <source>
        <dbReference type="Proteomes" id="UP000019442"/>
    </source>
</evidence>
<dbReference type="KEGG" id="hhc:M911_14205"/>
<dbReference type="EMBL" id="CP007268">
    <property type="protein sequence ID" value="AHK80107.1"/>
    <property type="molecule type" value="Genomic_DNA"/>
</dbReference>
<evidence type="ECO:0000259" key="5">
    <source>
        <dbReference type="PROSITE" id="PS50887"/>
    </source>
</evidence>
<dbReference type="PANTHER" id="PTHR45138:SF9">
    <property type="entry name" value="DIGUANYLATE CYCLASE DGCM-RELATED"/>
    <property type="match status" value="1"/>
</dbReference>
<evidence type="ECO:0000256" key="4">
    <source>
        <dbReference type="SAM" id="Phobius"/>
    </source>
</evidence>
<proteinExistence type="predicted"/>
<keyword evidence="4" id="KW-0812">Transmembrane</keyword>
<comment type="cofactor">
    <cofactor evidence="1">
        <name>Mg(2+)</name>
        <dbReference type="ChEBI" id="CHEBI:18420"/>
    </cofactor>
</comment>
<dbReference type="CDD" id="cd01949">
    <property type="entry name" value="GGDEF"/>
    <property type="match status" value="1"/>
</dbReference>
<protein>
    <recommendedName>
        <fullName evidence="2">diguanylate cyclase</fullName>
        <ecNumber evidence="2">2.7.7.65</ecNumber>
    </recommendedName>
</protein>
<feature type="transmembrane region" description="Helical" evidence="4">
    <location>
        <begin position="77"/>
        <end position="97"/>
    </location>
</feature>
<gene>
    <name evidence="6" type="ORF">M911_14205</name>
</gene>
<dbReference type="PROSITE" id="PS50887">
    <property type="entry name" value="GGDEF"/>
    <property type="match status" value="1"/>
</dbReference>
<evidence type="ECO:0000256" key="2">
    <source>
        <dbReference type="ARBA" id="ARBA00012528"/>
    </source>
</evidence>
<dbReference type="HOGENOM" id="CLU_000445_11_5_6"/>
<dbReference type="Gene3D" id="3.30.70.270">
    <property type="match status" value="1"/>
</dbReference>
<dbReference type="PANTHER" id="PTHR45138">
    <property type="entry name" value="REGULATORY COMPONENTS OF SENSORY TRANSDUCTION SYSTEM"/>
    <property type="match status" value="1"/>
</dbReference>
<organism evidence="6 7">
    <name type="scientific">Ectothiorhodospira haloalkaliphila</name>
    <dbReference type="NCBI Taxonomy" id="421628"/>
    <lineage>
        <taxon>Bacteria</taxon>
        <taxon>Pseudomonadati</taxon>
        <taxon>Pseudomonadota</taxon>
        <taxon>Gammaproteobacteria</taxon>
        <taxon>Chromatiales</taxon>
        <taxon>Ectothiorhodospiraceae</taxon>
        <taxon>Ectothiorhodospira</taxon>
    </lineage>
</organism>
<dbReference type="NCBIfam" id="TIGR00254">
    <property type="entry name" value="GGDEF"/>
    <property type="match status" value="1"/>
</dbReference>
<dbReference type="InterPro" id="IPR050469">
    <property type="entry name" value="Diguanylate_Cyclase"/>
</dbReference>
<accession>W8KSY1</accession>
<keyword evidence="4" id="KW-1133">Transmembrane helix</keyword>
<dbReference type="Proteomes" id="UP000019442">
    <property type="component" value="Chromosome"/>
</dbReference>
<dbReference type="SMART" id="SM00267">
    <property type="entry name" value="GGDEF"/>
    <property type="match status" value="1"/>
</dbReference>
<evidence type="ECO:0000256" key="1">
    <source>
        <dbReference type="ARBA" id="ARBA00001946"/>
    </source>
</evidence>
<evidence type="ECO:0000313" key="6">
    <source>
        <dbReference type="EMBL" id="AHK80107.1"/>
    </source>
</evidence>
<evidence type="ECO:0000256" key="3">
    <source>
        <dbReference type="ARBA" id="ARBA00034247"/>
    </source>
</evidence>
<dbReference type="InterPro" id="IPR043128">
    <property type="entry name" value="Rev_trsase/Diguanyl_cyclase"/>
</dbReference>
<keyword evidence="7" id="KW-1185">Reference proteome</keyword>
<dbReference type="EC" id="2.7.7.65" evidence="2"/>
<sequence>MLSSTDPFTQAAAQYLDQHIDVVNGLDKPVYTAFEVADQRYFLSVTRMDDSRGLNWVIVTGMPQATLMSNTHTTLRITLGITLAATLAAMLLGVVIARQLVAAERRLTQANQQLLDSNEKLQYVASTDNLTGLMNRRKFLDIAERELLQYERYQRDFSIILMDLDHFKQVNDQYGHNVGDLVLKQTAEILLHCSRKQDAVARWGGEEFILLLPATELDTAVLVAERIRRSIEDYNYESGIKLTGSFGVVSLARLDALDIGALVNAADERLYQSKHGGRNQVSVS</sequence>
<dbReference type="InterPro" id="IPR000160">
    <property type="entry name" value="GGDEF_dom"/>
</dbReference>
<comment type="catalytic activity">
    <reaction evidence="3">
        <text>2 GTP = 3',3'-c-di-GMP + 2 diphosphate</text>
        <dbReference type="Rhea" id="RHEA:24898"/>
        <dbReference type="ChEBI" id="CHEBI:33019"/>
        <dbReference type="ChEBI" id="CHEBI:37565"/>
        <dbReference type="ChEBI" id="CHEBI:58805"/>
        <dbReference type="EC" id="2.7.7.65"/>
    </reaction>
</comment>
<dbReference type="Pfam" id="PF00990">
    <property type="entry name" value="GGDEF"/>
    <property type="match status" value="1"/>
</dbReference>
<feature type="domain" description="GGDEF" evidence="5">
    <location>
        <begin position="155"/>
        <end position="284"/>
    </location>
</feature>